<dbReference type="KEGG" id="ten:LPB136_01715"/>
<dbReference type="Gene3D" id="1.10.357.10">
    <property type="entry name" value="Tetracycline Repressor, domain 2"/>
    <property type="match status" value="1"/>
</dbReference>
<dbReference type="SUPFAM" id="SSF48498">
    <property type="entry name" value="Tetracyclin repressor-like, C-terminal domain"/>
    <property type="match status" value="1"/>
</dbReference>
<dbReference type="RefSeq" id="WP_072554483.1">
    <property type="nucleotide sequence ID" value="NZ_CP018155.1"/>
</dbReference>
<dbReference type="InterPro" id="IPR009057">
    <property type="entry name" value="Homeodomain-like_sf"/>
</dbReference>
<sequence>MRHSEIKHRIIETASFLFYKNGYNSTGINEIISEAGIAKATLYNHFKSKEDICLAYLRFKDTSFIEDIQAFTSSKPKGKMQILAIFDFLELFFQTKNFNGCWCIKTVSEIPRDNETIRKEIQKQKNGFIQLITELVTNNLEEIKAGEIDSLSRKIYLLYESAVSESYLHQTNWPIKETKNLCSQILS</sequence>
<name>A0A1L3JGB3_9FLAO</name>
<dbReference type="PANTHER" id="PTHR47506">
    <property type="entry name" value="TRANSCRIPTIONAL REGULATORY PROTEIN"/>
    <property type="match status" value="1"/>
</dbReference>
<dbReference type="STRING" id="1850252.LPB136_01715"/>
<evidence type="ECO:0000256" key="2">
    <source>
        <dbReference type="ARBA" id="ARBA00023125"/>
    </source>
</evidence>
<dbReference type="PRINTS" id="PR00455">
    <property type="entry name" value="HTHTETR"/>
</dbReference>
<feature type="DNA-binding region" description="H-T-H motif" evidence="4">
    <location>
        <begin position="27"/>
        <end position="46"/>
    </location>
</feature>
<dbReference type="Pfam" id="PF00440">
    <property type="entry name" value="TetR_N"/>
    <property type="match status" value="1"/>
</dbReference>
<evidence type="ECO:0000259" key="5">
    <source>
        <dbReference type="PROSITE" id="PS50977"/>
    </source>
</evidence>
<organism evidence="6 7">
    <name type="scientific">Tenacibaculum todarodis</name>
    <dbReference type="NCBI Taxonomy" id="1850252"/>
    <lineage>
        <taxon>Bacteria</taxon>
        <taxon>Pseudomonadati</taxon>
        <taxon>Bacteroidota</taxon>
        <taxon>Flavobacteriia</taxon>
        <taxon>Flavobacteriales</taxon>
        <taxon>Flavobacteriaceae</taxon>
        <taxon>Tenacibaculum</taxon>
    </lineage>
</organism>
<evidence type="ECO:0000313" key="6">
    <source>
        <dbReference type="EMBL" id="APG64159.1"/>
    </source>
</evidence>
<gene>
    <name evidence="6" type="ORF">LPB136_01715</name>
</gene>
<evidence type="ECO:0000256" key="4">
    <source>
        <dbReference type="PROSITE-ProRule" id="PRU00335"/>
    </source>
</evidence>
<proteinExistence type="predicted"/>
<dbReference type="SUPFAM" id="SSF46689">
    <property type="entry name" value="Homeodomain-like"/>
    <property type="match status" value="1"/>
</dbReference>
<keyword evidence="7" id="KW-1185">Reference proteome</keyword>
<dbReference type="InterPro" id="IPR036271">
    <property type="entry name" value="Tet_transcr_reg_TetR-rel_C_sf"/>
</dbReference>
<keyword evidence="1" id="KW-0805">Transcription regulation</keyword>
<evidence type="ECO:0000256" key="1">
    <source>
        <dbReference type="ARBA" id="ARBA00023015"/>
    </source>
</evidence>
<dbReference type="Proteomes" id="UP000181898">
    <property type="component" value="Chromosome"/>
</dbReference>
<dbReference type="GO" id="GO:0003677">
    <property type="term" value="F:DNA binding"/>
    <property type="evidence" value="ECO:0007669"/>
    <property type="project" value="UniProtKB-UniRule"/>
</dbReference>
<dbReference type="OrthoDB" id="9787680at2"/>
<feature type="domain" description="HTH tetR-type" evidence="5">
    <location>
        <begin position="4"/>
        <end position="64"/>
    </location>
</feature>
<dbReference type="EMBL" id="CP018155">
    <property type="protein sequence ID" value="APG64159.1"/>
    <property type="molecule type" value="Genomic_DNA"/>
</dbReference>
<keyword evidence="2 4" id="KW-0238">DNA-binding</keyword>
<accession>A0A1L3JGB3</accession>
<dbReference type="AlphaFoldDB" id="A0A1L3JGB3"/>
<protein>
    <submittedName>
        <fullName evidence="6">TetR family transcriptional regulator</fullName>
    </submittedName>
</protein>
<evidence type="ECO:0000313" key="7">
    <source>
        <dbReference type="Proteomes" id="UP000181898"/>
    </source>
</evidence>
<evidence type="ECO:0000256" key="3">
    <source>
        <dbReference type="ARBA" id="ARBA00023163"/>
    </source>
</evidence>
<keyword evidence="3" id="KW-0804">Transcription</keyword>
<reference evidence="6 7" key="1">
    <citation type="submission" date="2016-11" db="EMBL/GenBank/DDBJ databases">
        <title>Tenacibaculum sp. LPB0136, isolated from marine environment.</title>
        <authorList>
            <person name="Kim E."/>
            <person name="Yi H."/>
        </authorList>
    </citation>
    <scope>NUCLEOTIDE SEQUENCE [LARGE SCALE GENOMIC DNA]</scope>
    <source>
        <strain evidence="6 7">LPB0136</strain>
    </source>
</reference>
<dbReference type="InterPro" id="IPR001647">
    <property type="entry name" value="HTH_TetR"/>
</dbReference>
<dbReference type="PROSITE" id="PS50977">
    <property type="entry name" value="HTH_TETR_2"/>
    <property type="match status" value="1"/>
</dbReference>
<dbReference type="PANTHER" id="PTHR47506:SF1">
    <property type="entry name" value="HTH-TYPE TRANSCRIPTIONAL REGULATOR YJDC"/>
    <property type="match status" value="1"/>
</dbReference>